<evidence type="ECO:0000313" key="1">
    <source>
        <dbReference type="EMBL" id="BCK59065.1"/>
    </source>
</evidence>
<dbReference type="EMBL" id="AP023396">
    <property type="protein sequence ID" value="BCK59065.1"/>
    <property type="molecule type" value="Genomic_DNA"/>
</dbReference>
<evidence type="ECO:0000313" key="2">
    <source>
        <dbReference type="Proteomes" id="UP000516173"/>
    </source>
</evidence>
<accession>A0A7G1KUW6</accession>
<organism evidence="1 2">
    <name type="scientific">Nocardia wallacei</name>
    <dbReference type="NCBI Taxonomy" id="480035"/>
    <lineage>
        <taxon>Bacteria</taxon>
        <taxon>Bacillati</taxon>
        <taxon>Actinomycetota</taxon>
        <taxon>Actinomycetes</taxon>
        <taxon>Mycobacteriales</taxon>
        <taxon>Nocardiaceae</taxon>
        <taxon>Nocardia</taxon>
    </lineage>
</organism>
<proteinExistence type="predicted"/>
<keyword evidence="2" id="KW-1185">Reference proteome</keyword>
<name>A0A7G1KUW6_9NOCA</name>
<dbReference type="AlphaFoldDB" id="A0A7G1KUW6"/>
<reference evidence="1 2" key="1">
    <citation type="submission" date="2020-08" db="EMBL/GenBank/DDBJ databases">
        <title>Genome Sequencing of Nocardia wallacei strain FMUON74 and assembly.</title>
        <authorList>
            <person name="Toyokawa M."/>
            <person name="Uesaka K."/>
        </authorList>
    </citation>
    <scope>NUCLEOTIDE SEQUENCE [LARGE SCALE GENOMIC DNA]</scope>
    <source>
        <strain evidence="1 2">FMUON74</strain>
    </source>
</reference>
<dbReference type="KEGG" id="nwl:NWFMUON74_68370"/>
<dbReference type="Proteomes" id="UP000516173">
    <property type="component" value="Chromosome"/>
</dbReference>
<protein>
    <submittedName>
        <fullName evidence="1">Uncharacterized protein</fullName>
    </submittedName>
</protein>
<sequence>MRPACPTAHCPVYGPALPVSCPTPDTAKGPVTGSHRPLRGIKAAWDFRPAAL</sequence>
<gene>
    <name evidence="1" type="ORF">NWFMUON74_68370</name>
</gene>